<accession>A0A7V2EF38</accession>
<dbReference type="EMBL" id="DSHW01000095">
    <property type="protein sequence ID" value="HEQ88028.1"/>
    <property type="molecule type" value="Genomic_DNA"/>
</dbReference>
<name>A0A7V2EF38_9BACT</name>
<dbReference type="PROSITE" id="PS50123">
    <property type="entry name" value="CHER"/>
    <property type="match status" value="1"/>
</dbReference>
<dbReference type="PRINTS" id="PR00996">
    <property type="entry name" value="CHERMTFRASE"/>
</dbReference>
<dbReference type="Gene3D" id="1.25.40.10">
    <property type="entry name" value="Tetratricopeptide repeat domain"/>
    <property type="match status" value="1"/>
</dbReference>
<dbReference type="SMART" id="SM00138">
    <property type="entry name" value="MeTrc"/>
    <property type="match status" value="1"/>
</dbReference>
<evidence type="ECO:0000256" key="4">
    <source>
        <dbReference type="SAM" id="MobiDB-lite"/>
    </source>
</evidence>
<reference evidence="6" key="1">
    <citation type="journal article" date="2020" name="mSystems">
        <title>Genome- and Community-Level Interaction Insights into Carbon Utilization and Element Cycling Functions of Hydrothermarchaeota in Hydrothermal Sediment.</title>
        <authorList>
            <person name="Zhou Z."/>
            <person name="Liu Y."/>
            <person name="Xu W."/>
            <person name="Pan J."/>
            <person name="Luo Z.H."/>
            <person name="Li M."/>
        </authorList>
    </citation>
    <scope>NUCLEOTIDE SEQUENCE [LARGE SCALE GENOMIC DNA]</scope>
    <source>
        <strain evidence="6">SpSt-186</strain>
    </source>
</reference>
<feature type="region of interest" description="Disordered" evidence="4">
    <location>
        <begin position="277"/>
        <end position="322"/>
    </location>
</feature>
<evidence type="ECO:0000256" key="1">
    <source>
        <dbReference type="ARBA" id="ARBA00022603"/>
    </source>
</evidence>
<evidence type="ECO:0000259" key="5">
    <source>
        <dbReference type="PROSITE" id="PS50123"/>
    </source>
</evidence>
<dbReference type="AlphaFoldDB" id="A0A7V2EF38"/>
<dbReference type="InterPro" id="IPR022642">
    <property type="entry name" value="CheR_C"/>
</dbReference>
<sequence>MPAPALPEPSVRQLAQLVEQVSGNVVPESFFPFLAEVAQERRVARGFANLSDYVKALASGRLSEEWRQLLAAITIKESSFFRTPQHFEALKDQIIPLLVQTRHASRTLRLWSAGCARGEEPATLAMVLAEHPLLSGWSWSILATDVDEEALEAARRGFYSEKAVAALPAELKERYFTPQAGGWLLSPRLLQRITYRYLNLIAEPFPSFPQPFDIIMLRNVLIYFRLASQKRVLANIATALAPDGFLFLGPAETVWQVSDRFELVDLGTCFVYRPQVAGRSTPTRPRPAPPGKPQKPAAPERKAPPPQPKREAQPAAPKPETEPLAEAVAFLTQGRLGEAQEALRQLLAANPADAQAHALEGYIHEVAGRPAEAIAAFRACLYLEPDLFQARLLLAHALRRAGETTRAQAEYRHLLSTLAAGGGRELDRLAALPLPTREQAARQAQAALEGLQSP</sequence>
<dbReference type="Pfam" id="PF01739">
    <property type="entry name" value="CheR"/>
    <property type="match status" value="1"/>
</dbReference>
<dbReference type="InterPro" id="IPR011990">
    <property type="entry name" value="TPR-like_helical_dom_sf"/>
</dbReference>
<keyword evidence="2" id="KW-0808">Transferase</keyword>
<feature type="compositionally biased region" description="Pro residues" evidence="4">
    <location>
        <begin position="284"/>
        <end position="293"/>
    </location>
</feature>
<proteinExistence type="predicted"/>
<dbReference type="CDD" id="cd02440">
    <property type="entry name" value="AdoMet_MTases"/>
    <property type="match status" value="1"/>
</dbReference>
<comment type="caution">
    <text evidence="6">The sequence shown here is derived from an EMBL/GenBank/DDBJ whole genome shotgun (WGS) entry which is preliminary data.</text>
</comment>
<evidence type="ECO:0000256" key="3">
    <source>
        <dbReference type="ARBA" id="ARBA00022691"/>
    </source>
</evidence>
<dbReference type="PANTHER" id="PTHR24422:SF19">
    <property type="entry name" value="CHEMOTAXIS PROTEIN METHYLTRANSFERASE"/>
    <property type="match status" value="1"/>
</dbReference>
<protein>
    <submittedName>
        <fullName evidence="6">Tetratricopeptide repeat protein</fullName>
    </submittedName>
</protein>
<dbReference type="SUPFAM" id="SSF48452">
    <property type="entry name" value="TPR-like"/>
    <property type="match status" value="1"/>
</dbReference>
<dbReference type="InterPro" id="IPR029063">
    <property type="entry name" value="SAM-dependent_MTases_sf"/>
</dbReference>
<dbReference type="GO" id="GO:0008757">
    <property type="term" value="F:S-adenosylmethionine-dependent methyltransferase activity"/>
    <property type="evidence" value="ECO:0007669"/>
    <property type="project" value="InterPro"/>
</dbReference>
<dbReference type="SUPFAM" id="SSF53335">
    <property type="entry name" value="S-adenosyl-L-methionine-dependent methyltransferases"/>
    <property type="match status" value="1"/>
</dbReference>
<dbReference type="InterPro" id="IPR050903">
    <property type="entry name" value="Bact_Chemotaxis_MeTrfase"/>
</dbReference>
<organism evidence="6">
    <name type="scientific">Thermoanaerobaculum aquaticum</name>
    <dbReference type="NCBI Taxonomy" id="1312852"/>
    <lineage>
        <taxon>Bacteria</taxon>
        <taxon>Pseudomonadati</taxon>
        <taxon>Acidobacteriota</taxon>
        <taxon>Thermoanaerobaculia</taxon>
        <taxon>Thermoanaerobaculales</taxon>
        <taxon>Thermoanaerobaculaceae</taxon>
        <taxon>Thermoanaerobaculum</taxon>
    </lineage>
</organism>
<dbReference type="Pfam" id="PF13432">
    <property type="entry name" value="TPR_16"/>
    <property type="match status" value="1"/>
</dbReference>
<feature type="domain" description="CheR-type methyltransferase" evidence="5">
    <location>
        <begin position="1"/>
        <end position="277"/>
    </location>
</feature>
<dbReference type="InterPro" id="IPR000780">
    <property type="entry name" value="CheR_MeTrfase"/>
</dbReference>
<keyword evidence="3" id="KW-0949">S-adenosyl-L-methionine</keyword>
<gene>
    <name evidence="6" type="ORF">ENP06_01280</name>
</gene>
<keyword evidence="1" id="KW-0489">Methyltransferase</keyword>
<dbReference type="PANTHER" id="PTHR24422">
    <property type="entry name" value="CHEMOTAXIS PROTEIN METHYLTRANSFERASE"/>
    <property type="match status" value="1"/>
</dbReference>
<evidence type="ECO:0000313" key="6">
    <source>
        <dbReference type="EMBL" id="HEQ88028.1"/>
    </source>
</evidence>
<dbReference type="GO" id="GO:0032259">
    <property type="term" value="P:methylation"/>
    <property type="evidence" value="ECO:0007669"/>
    <property type="project" value="UniProtKB-KW"/>
</dbReference>
<feature type="compositionally biased region" description="Basic and acidic residues" evidence="4">
    <location>
        <begin position="298"/>
        <end position="312"/>
    </location>
</feature>
<evidence type="ECO:0000256" key="2">
    <source>
        <dbReference type="ARBA" id="ARBA00022679"/>
    </source>
</evidence>
<dbReference type="Gene3D" id="3.40.50.150">
    <property type="entry name" value="Vaccinia Virus protein VP39"/>
    <property type="match status" value="1"/>
</dbReference>